<dbReference type="RefSeq" id="WP_186912506.1">
    <property type="nucleotide sequence ID" value="NZ_JACOFV010000009.1"/>
</dbReference>
<dbReference type="PANTHER" id="PTHR35603">
    <property type="match status" value="1"/>
</dbReference>
<comment type="caution">
    <text evidence="7">The sequence shown here is derived from an EMBL/GenBank/DDBJ whole genome shotgun (WGS) entry which is preliminary data.</text>
</comment>
<proteinExistence type="predicted"/>
<evidence type="ECO:0000256" key="3">
    <source>
        <dbReference type="ARBA" id="ARBA00023136"/>
    </source>
</evidence>
<sequence length="152" mass="15504">MQKLLMVAPIVAVALLSACSTPSNSGSVYRANQAQSEQTVRMAYVDSIRNVMIDKGQTGVGTVAGAALGGIAAGSNIGGGNGAIAAGIVGALAGGIIGQKVENNMSHKPGLEITVRLDNGEMKAITQDADEAFNIGERVRLLSNGRTTRVTH</sequence>
<evidence type="ECO:0000256" key="5">
    <source>
        <dbReference type="ARBA" id="ARBA00023288"/>
    </source>
</evidence>
<dbReference type="InterPro" id="IPR051407">
    <property type="entry name" value="Bact_OM_lipoprot/Surf_antigen"/>
</dbReference>
<organism evidence="7 8">
    <name type="scientific">Undibacterium jejuense</name>
    <dbReference type="NCBI Taxonomy" id="1344949"/>
    <lineage>
        <taxon>Bacteria</taxon>
        <taxon>Pseudomonadati</taxon>
        <taxon>Pseudomonadota</taxon>
        <taxon>Betaproteobacteria</taxon>
        <taxon>Burkholderiales</taxon>
        <taxon>Oxalobacteraceae</taxon>
        <taxon>Undibacterium</taxon>
    </lineage>
</organism>
<accession>A0A923HDJ7</accession>
<dbReference type="EMBL" id="JACOFV010000009">
    <property type="protein sequence ID" value="MBC3862582.1"/>
    <property type="molecule type" value="Genomic_DNA"/>
</dbReference>
<dbReference type="GO" id="GO:0009279">
    <property type="term" value="C:cell outer membrane"/>
    <property type="evidence" value="ECO:0007669"/>
    <property type="project" value="UniProtKB-SubCell"/>
</dbReference>
<dbReference type="AlphaFoldDB" id="A0A923HDJ7"/>
<gene>
    <name evidence="7" type="ORF">H8K32_10760</name>
</gene>
<evidence type="ECO:0000256" key="4">
    <source>
        <dbReference type="ARBA" id="ARBA00023139"/>
    </source>
</evidence>
<keyword evidence="2 6" id="KW-0732">Signal</keyword>
<evidence type="ECO:0000313" key="8">
    <source>
        <dbReference type="Proteomes" id="UP000634011"/>
    </source>
</evidence>
<evidence type="ECO:0000256" key="2">
    <source>
        <dbReference type="ARBA" id="ARBA00022729"/>
    </source>
</evidence>
<protein>
    <recommendedName>
        <fullName evidence="9">PAL cross-reacting lipoprotein</fullName>
    </recommendedName>
</protein>
<name>A0A923HDJ7_9BURK</name>
<dbReference type="Proteomes" id="UP000634011">
    <property type="component" value="Unassembled WGS sequence"/>
</dbReference>
<evidence type="ECO:0000313" key="7">
    <source>
        <dbReference type="EMBL" id="MBC3862582.1"/>
    </source>
</evidence>
<dbReference type="PANTHER" id="PTHR35603:SF1">
    <property type="entry name" value="OUTER MEMBRANE LIPOPROTEIN SLYB"/>
    <property type="match status" value="1"/>
</dbReference>
<evidence type="ECO:0008006" key="9">
    <source>
        <dbReference type="Google" id="ProtNLM"/>
    </source>
</evidence>
<evidence type="ECO:0000256" key="6">
    <source>
        <dbReference type="SAM" id="SignalP"/>
    </source>
</evidence>
<reference evidence="7" key="1">
    <citation type="submission" date="2020-08" db="EMBL/GenBank/DDBJ databases">
        <title>Novel species isolated from subtropical streams in China.</title>
        <authorList>
            <person name="Lu H."/>
        </authorList>
    </citation>
    <scope>NUCLEOTIDE SEQUENCE</scope>
    <source>
        <strain evidence="7">KACC 12607</strain>
    </source>
</reference>
<keyword evidence="3" id="KW-0472">Membrane</keyword>
<dbReference type="PROSITE" id="PS51257">
    <property type="entry name" value="PROKAR_LIPOPROTEIN"/>
    <property type="match status" value="1"/>
</dbReference>
<keyword evidence="4" id="KW-0564">Palmitate</keyword>
<feature type="chain" id="PRO_5037599679" description="PAL cross-reacting lipoprotein" evidence="6">
    <location>
        <begin position="26"/>
        <end position="152"/>
    </location>
</feature>
<keyword evidence="5" id="KW-0449">Lipoprotein</keyword>
<evidence type="ECO:0000256" key="1">
    <source>
        <dbReference type="ARBA" id="ARBA00004459"/>
    </source>
</evidence>
<keyword evidence="8" id="KW-1185">Reference proteome</keyword>
<feature type="signal peptide" evidence="6">
    <location>
        <begin position="1"/>
        <end position="25"/>
    </location>
</feature>
<comment type="subcellular location">
    <subcellularLocation>
        <location evidence="1">Cell outer membrane</location>
        <topology evidence="1">Lipid-anchor</topology>
    </subcellularLocation>
</comment>